<dbReference type="GeneID" id="28816131"/>
<feature type="transmembrane region" description="Helical" evidence="1">
    <location>
        <begin position="15"/>
        <end position="34"/>
    </location>
</feature>
<dbReference type="AlphaFoldDB" id="A0A132BCU9"/>
<dbReference type="InParanoid" id="A0A132BCU9"/>
<dbReference type="KEGG" id="psco:LY89DRAFT_275530"/>
<dbReference type="Proteomes" id="UP000070700">
    <property type="component" value="Unassembled WGS sequence"/>
</dbReference>
<feature type="transmembrane region" description="Helical" evidence="1">
    <location>
        <begin position="54"/>
        <end position="76"/>
    </location>
</feature>
<protein>
    <submittedName>
        <fullName evidence="2">Uncharacterized protein</fullName>
    </submittedName>
</protein>
<keyword evidence="1" id="KW-0472">Membrane</keyword>
<keyword evidence="1" id="KW-1133">Transmembrane helix</keyword>
<sequence>MLGFDAGWSGFDVGSWLSVFCTSVCMLSIQYLLLKTDRARKVLPPEVVPTQTELYAAVGCFWLSYLGSIKTLLHGIRGLLWILSELNFLDRPQFPHGTSWPSRSEDSPKQEFSEAKLGLQLFNLVILTWQLHQVTLLIINVTIPFIKKVQQHPQFALSLLCSRLQSLIAFLQLITIGQSSTSQQIPLKLCISDENSSLSTIQKVRLQRTQTASPKKGRTLSWSLTVDKEALDEMKETLGPPGGFGELGFCVGKDEVRFEAMGKGTSFGLMFGIEDKEDGVVTKPAVRPVVSGRRRKTK</sequence>
<organism evidence="2 3">
    <name type="scientific">Mollisia scopiformis</name>
    <name type="common">Conifer needle endophyte fungus</name>
    <name type="synonym">Phialocephala scopiformis</name>
    <dbReference type="NCBI Taxonomy" id="149040"/>
    <lineage>
        <taxon>Eukaryota</taxon>
        <taxon>Fungi</taxon>
        <taxon>Dikarya</taxon>
        <taxon>Ascomycota</taxon>
        <taxon>Pezizomycotina</taxon>
        <taxon>Leotiomycetes</taxon>
        <taxon>Helotiales</taxon>
        <taxon>Mollisiaceae</taxon>
        <taxon>Mollisia</taxon>
    </lineage>
</organism>
<dbReference type="RefSeq" id="XP_018064029.1">
    <property type="nucleotide sequence ID" value="XM_018206405.1"/>
</dbReference>
<dbReference type="EMBL" id="KQ947431">
    <property type="protein sequence ID" value="KUJ09674.1"/>
    <property type="molecule type" value="Genomic_DNA"/>
</dbReference>
<keyword evidence="3" id="KW-1185">Reference proteome</keyword>
<dbReference type="OrthoDB" id="3552736at2759"/>
<evidence type="ECO:0000313" key="2">
    <source>
        <dbReference type="EMBL" id="KUJ09674.1"/>
    </source>
</evidence>
<keyword evidence="1" id="KW-0812">Transmembrane</keyword>
<name>A0A132BCU9_MOLSC</name>
<evidence type="ECO:0000256" key="1">
    <source>
        <dbReference type="SAM" id="Phobius"/>
    </source>
</evidence>
<reference evidence="2 3" key="1">
    <citation type="submission" date="2015-10" db="EMBL/GenBank/DDBJ databases">
        <title>Full genome of DAOMC 229536 Phialocephala scopiformis, a fungal endophyte of spruce producing the potent anti-insectan compound rugulosin.</title>
        <authorList>
            <consortium name="DOE Joint Genome Institute"/>
            <person name="Walker A.K."/>
            <person name="Frasz S.L."/>
            <person name="Seifert K.A."/>
            <person name="Miller J.D."/>
            <person name="Mondo S.J."/>
            <person name="Labutti K."/>
            <person name="Lipzen A."/>
            <person name="Dockter R."/>
            <person name="Kennedy M."/>
            <person name="Grigoriev I.V."/>
            <person name="Spatafora J.W."/>
        </authorList>
    </citation>
    <scope>NUCLEOTIDE SEQUENCE [LARGE SCALE GENOMIC DNA]</scope>
    <source>
        <strain evidence="2 3">CBS 120377</strain>
    </source>
</reference>
<proteinExistence type="predicted"/>
<gene>
    <name evidence="2" type="ORF">LY89DRAFT_275530</name>
</gene>
<accession>A0A132BCU9</accession>
<evidence type="ECO:0000313" key="3">
    <source>
        <dbReference type="Proteomes" id="UP000070700"/>
    </source>
</evidence>